<evidence type="ECO:0000313" key="2">
    <source>
        <dbReference type="Proteomes" id="UP001246858"/>
    </source>
</evidence>
<gene>
    <name evidence="1" type="ORF">J2X78_004899</name>
</gene>
<reference evidence="1" key="1">
    <citation type="submission" date="2023-07" db="EMBL/GenBank/DDBJ databases">
        <title>Sorghum-associated microbial communities from plants grown in Nebraska, USA.</title>
        <authorList>
            <person name="Schachtman D."/>
        </authorList>
    </citation>
    <scope>NUCLEOTIDE SEQUENCE</scope>
    <source>
        <strain evidence="1">2697</strain>
    </source>
</reference>
<protein>
    <submittedName>
        <fullName evidence="1">Acyltransferase</fullName>
    </submittedName>
</protein>
<keyword evidence="1" id="KW-0012">Acyltransferase</keyword>
<dbReference type="Proteomes" id="UP001246858">
    <property type="component" value="Unassembled WGS sequence"/>
</dbReference>
<accession>A0ACC6L492</accession>
<proteinExistence type="predicted"/>
<keyword evidence="2" id="KW-1185">Reference proteome</keyword>
<keyword evidence="1" id="KW-0808">Transferase</keyword>
<evidence type="ECO:0000313" key="1">
    <source>
        <dbReference type="EMBL" id="MDR6786306.1"/>
    </source>
</evidence>
<dbReference type="EMBL" id="JAVDTF010000006">
    <property type="protein sequence ID" value="MDR6786306.1"/>
    <property type="molecule type" value="Genomic_DNA"/>
</dbReference>
<comment type="caution">
    <text evidence="1">The sequence shown here is derived from an EMBL/GenBank/DDBJ whole genome shotgun (WGS) entry which is preliminary data.</text>
</comment>
<name>A0ACC6L492_9SPHI</name>
<sequence length="375" mass="42132">MSKATTRFTALDVFRGMTICFMIIVISPGSGALPYWPLDHAPWHGFTPTDLVFPSFLFAVGNALSFAEKKNKDRSLAEVLFHIFKRASLIFLLGYLMNWFPFYKLSADNHIIPFPIGETRYFGVLQRIAICYLLIALAVRYIKQKVLLCLVPGILLLYWGVLVVFGSGDPFSVEGNAITKLDVFLFGRAHLYYDHAVFDPEGLLSTLPAVVNVLAGYLAGKYLQEKRNSRSALNLLFLTGFAGVLLAIAWHEVFPFNKKIWSSSFSLLTIGMDLILLSFLVLITQTKNGADKRWTGFFTIFGKNPLFIYMLAELLLVVLRKIPVGAVNLYEKINEVVFQAVLPGPAGSLLFALTNMLFCWCVGWVLNKNKIYIKV</sequence>
<organism evidence="1 2">
    <name type="scientific">Pedobacter africanus</name>
    <dbReference type="NCBI Taxonomy" id="151894"/>
    <lineage>
        <taxon>Bacteria</taxon>
        <taxon>Pseudomonadati</taxon>
        <taxon>Bacteroidota</taxon>
        <taxon>Sphingobacteriia</taxon>
        <taxon>Sphingobacteriales</taxon>
        <taxon>Sphingobacteriaceae</taxon>
        <taxon>Pedobacter</taxon>
    </lineage>
</organism>